<proteinExistence type="predicted"/>
<protein>
    <submittedName>
        <fullName evidence="2">NYN domain-containing protein</fullName>
    </submittedName>
</protein>
<dbReference type="EMBL" id="JABAGA010000005">
    <property type="protein sequence ID" value="NMF09707.1"/>
    <property type="molecule type" value="Genomic_DNA"/>
</dbReference>
<reference evidence="2 3" key="1">
    <citation type="submission" date="2020-04" db="EMBL/GenBank/DDBJ databases">
        <authorList>
            <person name="Hitch T.C.A."/>
            <person name="Wylensek D."/>
            <person name="Clavel T."/>
        </authorList>
    </citation>
    <scope>NUCLEOTIDE SEQUENCE [LARGE SCALE GENOMIC DNA]</scope>
    <source>
        <strain evidence="2 3">BL-383-APC-2I</strain>
    </source>
</reference>
<dbReference type="RefSeq" id="WP_168938017.1">
    <property type="nucleotide sequence ID" value="NZ_JABAGA010000005.1"/>
</dbReference>
<sequence length="157" mass="17167">MATAHRRLILVDIENFNGQPIRSSVQAKWCKKMITAWLDIKEGEITIIAVDKTGILDVNVGWKGPRLLMGVGPDGADRRLIGEMEYMNPGQFDEIALVSGDGAFAEPVSRVAALGVPTTVYSHRTSLSRRLRLAATSVHFTEDECARSAPGQSVSTW</sequence>
<evidence type="ECO:0000313" key="2">
    <source>
        <dbReference type="EMBL" id="NMF09707.1"/>
    </source>
</evidence>
<dbReference type="GO" id="GO:0004540">
    <property type="term" value="F:RNA nuclease activity"/>
    <property type="evidence" value="ECO:0007669"/>
    <property type="project" value="InterPro"/>
</dbReference>
<feature type="domain" description="NYN" evidence="1">
    <location>
        <begin position="73"/>
        <end position="140"/>
    </location>
</feature>
<dbReference type="Pfam" id="PF01936">
    <property type="entry name" value="NYN"/>
    <property type="match status" value="1"/>
</dbReference>
<dbReference type="Proteomes" id="UP000589552">
    <property type="component" value="Unassembled WGS sequence"/>
</dbReference>
<evidence type="ECO:0000259" key="1">
    <source>
        <dbReference type="Pfam" id="PF01936"/>
    </source>
</evidence>
<dbReference type="AlphaFoldDB" id="A0A7X9XTF9"/>
<dbReference type="InterPro" id="IPR021139">
    <property type="entry name" value="NYN"/>
</dbReference>
<accession>A0A7X9XTF9</accession>
<dbReference type="Gene3D" id="3.40.50.1010">
    <property type="entry name" value="5'-nuclease"/>
    <property type="match status" value="1"/>
</dbReference>
<organism evidence="2 3">
    <name type="scientific">Corynebacterium xerosis</name>
    <dbReference type="NCBI Taxonomy" id="1725"/>
    <lineage>
        <taxon>Bacteria</taxon>
        <taxon>Bacillati</taxon>
        <taxon>Actinomycetota</taxon>
        <taxon>Actinomycetes</taxon>
        <taxon>Mycobacteriales</taxon>
        <taxon>Corynebacteriaceae</taxon>
        <taxon>Corynebacterium</taxon>
    </lineage>
</organism>
<comment type="caution">
    <text evidence="2">The sequence shown here is derived from an EMBL/GenBank/DDBJ whole genome shotgun (WGS) entry which is preliminary data.</text>
</comment>
<gene>
    <name evidence="2" type="ORF">HF852_08885</name>
</gene>
<evidence type="ECO:0000313" key="3">
    <source>
        <dbReference type="Proteomes" id="UP000589552"/>
    </source>
</evidence>
<name>A0A7X9XTF9_9CORY</name>